<evidence type="ECO:0000313" key="2">
    <source>
        <dbReference type="Proteomes" id="UP000447876"/>
    </source>
</evidence>
<name>A0A7X2Z1G5_9BACL</name>
<dbReference type="OrthoDB" id="9429347at2"/>
<reference evidence="1 2" key="1">
    <citation type="submission" date="2019-11" db="EMBL/GenBank/DDBJ databases">
        <title>Draft genome sequences of five Paenibacillus species of dairy origin.</title>
        <authorList>
            <person name="Olajide A.M."/>
            <person name="Chen S."/>
            <person name="Lapointe G."/>
        </authorList>
    </citation>
    <scope>NUCLEOTIDE SEQUENCE [LARGE SCALE GENOMIC DNA]</scope>
    <source>
        <strain evidence="1 2">12CR55</strain>
    </source>
</reference>
<protein>
    <submittedName>
        <fullName evidence="1">Uncharacterized protein</fullName>
    </submittedName>
</protein>
<accession>A0A7X2Z1G5</accession>
<gene>
    <name evidence="1" type="ORF">GNP95_09805</name>
</gene>
<dbReference type="RefSeq" id="WP_155610638.1">
    <property type="nucleotide sequence ID" value="NZ_WNZW01000002.1"/>
</dbReference>
<dbReference type="EMBL" id="WNZW01000002">
    <property type="protein sequence ID" value="MUG45293.1"/>
    <property type="molecule type" value="Genomic_DNA"/>
</dbReference>
<comment type="caution">
    <text evidence="1">The sequence shown here is derived from an EMBL/GenBank/DDBJ whole genome shotgun (WGS) entry which is preliminary data.</text>
</comment>
<organism evidence="1 2">
    <name type="scientific">Paenibacillus woosongensis</name>
    <dbReference type="NCBI Taxonomy" id="307580"/>
    <lineage>
        <taxon>Bacteria</taxon>
        <taxon>Bacillati</taxon>
        <taxon>Bacillota</taxon>
        <taxon>Bacilli</taxon>
        <taxon>Bacillales</taxon>
        <taxon>Paenibacillaceae</taxon>
        <taxon>Paenibacillus</taxon>
    </lineage>
</organism>
<evidence type="ECO:0000313" key="1">
    <source>
        <dbReference type="EMBL" id="MUG45293.1"/>
    </source>
</evidence>
<dbReference type="AlphaFoldDB" id="A0A7X2Z1G5"/>
<proteinExistence type="predicted"/>
<dbReference type="Proteomes" id="UP000447876">
    <property type="component" value="Unassembled WGS sequence"/>
</dbReference>
<sequence length="746" mass="86389">MNVISQLLTERVSDFDNKKSQALILETYDHSMLPSAYLIAGYYRKCNRELLIVPSPNKKTTKKIMKALNYLDASYNLCEINEFIEGLLNDSKENELCEQITRLSTYSGTEALREAYNSLGYCINSVLAVSSNELTDLQVIVCVTDQSYDQSLLYGILSGRTVVFAEYEELTVEFFEKTSSAKSYVFCVPEQFSVTNMNKIFTSKENARNNTPLGFFYPFDSETREFFVLKTYIYINLEIPLDFPYHFFYPLEKESHTFEFDQFKVVLGKGSSASPKSLINEKATFFFATPHSNGVDMSIGDAVLCAQRDFSNDNEAINKLMPCFFSTTCSRKTEENELISALDLRSALVFLYTCWGVLLKQSVYDERSSLAFQFAQSPYSAVLLTTYSMSLLDRTAGPIIAEKYSKGETIGSAVEYFNTNHFKLYNDSRNIIVIFGDPEFKNSGKRPLQFQKAFEQYKDFNSFFKYFITNSSEVNTRTQTEYVEWNPSLTKGIEYSRMIINGSRLLGKPYFSDQLQVLSDKTESLWITILLYFNRLKQNDHFQMEWPDFYKKLRRHYREFQKAWFQFYQTMVFNLGGYTRFQVDRYFSLSERDKESNCQWCPYCGAPVRVEIKTVEAIGIRRRLIECLNCATIFDGLDDFLTGQIDCETYWKVGDHQNIVIHIQSSQVMPCYYLAGVIMEPFDKRNPMKMPASFIEGTLHKGDSHHIALPSLELPHDMVQGCYHMNALIIMNDKILTLRKAIYYIQ</sequence>